<gene>
    <name evidence="1" type="ORF">EV197_3326</name>
</gene>
<dbReference type="RefSeq" id="WP_130287831.1">
    <property type="nucleotide sequence ID" value="NZ_SGXE01000007.1"/>
</dbReference>
<keyword evidence="2" id="KW-1185">Reference proteome</keyword>
<evidence type="ECO:0008006" key="3">
    <source>
        <dbReference type="Google" id="ProtNLM"/>
    </source>
</evidence>
<dbReference type="EMBL" id="SGXE01000007">
    <property type="protein sequence ID" value="RZS90532.1"/>
    <property type="molecule type" value="Genomic_DNA"/>
</dbReference>
<evidence type="ECO:0000313" key="2">
    <source>
        <dbReference type="Proteomes" id="UP000292262"/>
    </source>
</evidence>
<dbReference type="InterPro" id="IPR011990">
    <property type="entry name" value="TPR-like_helical_dom_sf"/>
</dbReference>
<dbReference type="SUPFAM" id="SSF48452">
    <property type="entry name" value="TPR-like"/>
    <property type="match status" value="1"/>
</dbReference>
<dbReference type="Gene3D" id="1.25.40.10">
    <property type="entry name" value="Tetratricopeptide repeat domain"/>
    <property type="match status" value="1"/>
</dbReference>
<comment type="caution">
    <text evidence="1">The sequence shown here is derived from an EMBL/GenBank/DDBJ whole genome shotgun (WGS) entry which is preliminary data.</text>
</comment>
<dbReference type="AlphaFoldDB" id="A0A4Q7NVV3"/>
<sequence>MTSDQKDPLFILVKSLSKSEKRQFKVYVGRLGVNTDSKFLALFNHLDKSDKIDEELIVKKGIVTKQQLSNLKAHLYKQILISLRLSPVHQNIRSQIREQLDFASILYHKGLYKQSLKILDKAKSIAIENEENNSAYEIVELEKIIETQYITRSINTRADELTEEAKMLSMKNVLTSRLSNLSLQLYGLMLKSGYVRNDKEHNIISNYFHSKLPKYDWNLLGFREKLWLYNAHLWYSFMIQDFLSCYKYSKKWVDLFYEYPQMISLNPVFFLRGYHYLMESLYLIKDQSQLQQTLLNFEKVIQDKDFPKDDNIEVLSFQFLYNNKLNSHFLEGTFAEGEYLVSEIEDGIANYSNKLDDHHIMVFYYKIGCLYFGMGNHKKCIEYLKKIIENKSLQMREDLMCFSRVLSLVAHYESGRDYHLETQLKETYRFLIKMDDLHEVQKEMIKFLRNLGDIYPQQIKDEFRKLHSTLKKYENHPYEKRAFLYLDILSWLESNIQGRPVSDIIKEKAKQSIR</sequence>
<dbReference type="OrthoDB" id="714416at2"/>
<name>A0A4Q7NVV3_9FLAO</name>
<reference evidence="1 2" key="1">
    <citation type="submission" date="2019-02" db="EMBL/GenBank/DDBJ databases">
        <title>Genomic Encyclopedia of Type Strains, Phase IV (KMG-IV): sequencing the most valuable type-strain genomes for metagenomic binning, comparative biology and taxonomic classification.</title>
        <authorList>
            <person name="Goeker M."/>
        </authorList>
    </citation>
    <scope>NUCLEOTIDE SEQUENCE [LARGE SCALE GENOMIC DNA]</scope>
    <source>
        <strain evidence="1 2">DSM 17196</strain>
    </source>
</reference>
<protein>
    <recommendedName>
        <fullName evidence="3">Tetratricopeptide repeat protein</fullName>
    </recommendedName>
</protein>
<accession>A0A4Q7NVV3</accession>
<dbReference type="Proteomes" id="UP000292262">
    <property type="component" value="Unassembled WGS sequence"/>
</dbReference>
<proteinExistence type="predicted"/>
<evidence type="ECO:0000313" key="1">
    <source>
        <dbReference type="EMBL" id="RZS90532.1"/>
    </source>
</evidence>
<organism evidence="1 2">
    <name type="scientific">Aquimarina brevivitae</name>
    <dbReference type="NCBI Taxonomy" id="323412"/>
    <lineage>
        <taxon>Bacteria</taxon>
        <taxon>Pseudomonadati</taxon>
        <taxon>Bacteroidota</taxon>
        <taxon>Flavobacteriia</taxon>
        <taxon>Flavobacteriales</taxon>
        <taxon>Flavobacteriaceae</taxon>
        <taxon>Aquimarina</taxon>
    </lineage>
</organism>